<dbReference type="SUPFAM" id="SSF56214">
    <property type="entry name" value="4'-phosphopantetheinyl transferase"/>
    <property type="match status" value="2"/>
</dbReference>
<dbReference type="Gene3D" id="3.90.470.20">
    <property type="entry name" value="4'-phosphopantetheinyl transferase domain"/>
    <property type="match status" value="1"/>
</dbReference>
<dbReference type="Pfam" id="PF01648">
    <property type="entry name" value="ACPS"/>
    <property type="match status" value="1"/>
</dbReference>
<gene>
    <name evidence="4" type="ORF">JHL17_12840</name>
</gene>
<comment type="caution">
    <text evidence="4">The sequence shown here is derived from an EMBL/GenBank/DDBJ whole genome shotgun (WGS) entry which is preliminary data.</text>
</comment>
<dbReference type="PANTHER" id="PTHR12215:SF10">
    <property type="entry name" value="L-AMINOADIPATE-SEMIALDEHYDE DEHYDROGENASE-PHOSPHOPANTETHEINYL TRANSFERASE"/>
    <property type="match status" value="1"/>
</dbReference>
<organism evidence="4 5">
    <name type="scientific">Azospirillum endophyticum</name>
    <dbReference type="NCBI Taxonomy" id="2800326"/>
    <lineage>
        <taxon>Bacteria</taxon>
        <taxon>Pseudomonadati</taxon>
        <taxon>Pseudomonadota</taxon>
        <taxon>Alphaproteobacteria</taxon>
        <taxon>Rhodospirillales</taxon>
        <taxon>Azospirillaceae</taxon>
        <taxon>Azospirillum</taxon>
    </lineage>
</organism>
<evidence type="ECO:0000313" key="4">
    <source>
        <dbReference type="EMBL" id="MBK1838302.1"/>
    </source>
</evidence>
<accession>A0ABS1F4G7</accession>
<dbReference type="GO" id="GO:0016740">
    <property type="term" value="F:transferase activity"/>
    <property type="evidence" value="ECO:0007669"/>
    <property type="project" value="UniProtKB-KW"/>
</dbReference>
<protein>
    <submittedName>
        <fullName evidence="4">4'-phosphopantetheinyl transferase superfamily protein</fullName>
    </submittedName>
</protein>
<dbReference type="EMBL" id="JAENHM010000035">
    <property type="protein sequence ID" value="MBK1838302.1"/>
    <property type="molecule type" value="Genomic_DNA"/>
</dbReference>
<dbReference type="InterPro" id="IPR050559">
    <property type="entry name" value="P-Pant_transferase_sf"/>
</dbReference>
<dbReference type="Proteomes" id="UP000652760">
    <property type="component" value="Unassembled WGS sequence"/>
</dbReference>
<comment type="similarity">
    <text evidence="1">Belongs to the P-Pant transferase superfamily. Gsp/Sfp/HetI/AcpT family.</text>
</comment>
<reference evidence="5" key="1">
    <citation type="submission" date="2021-01" db="EMBL/GenBank/DDBJ databases">
        <title>Genome public.</title>
        <authorList>
            <person name="Liu C."/>
            <person name="Sun Q."/>
        </authorList>
    </citation>
    <scope>NUCLEOTIDE SEQUENCE [LARGE SCALE GENOMIC DNA]</scope>
    <source>
        <strain evidence="5">YIM B02556</strain>
    </source>
</reference>
<proteinExistence type="inferred from homology"/>
<dbReference type="InterPro" id="IPR037143">
    <property type="entry name" value="4-PPantetheinyl_Trfase_dom_sf"/>
</dbReference>
<evidence type="ECO:0000256" key="2">
    <source>
        <dbReference type="ARBA" id="ARBA00022679"/>
    </source>
</evidence>
<feature type="domain" description="4'-phosphopantetheinyl transferase" evidence="3">
    <location>
        <begin position="123"/>
        <end position="203"/>
    </location>
</feature>
<evidence type="ECO:0000313" key="5">
    <source>
        <dbReference type="Proteomes" id="UP000652760"/>
    </source>
</evidence>
<keyword evidence="2 4" id="KW-0808">Transferase</keyword>
<name>A0ABS1F4G7_9PROT</name>
<dbReference type="RefSeq" id="WP_200193628.1">
    <property type="nucleotide sequence ID" value="NZ_JAENHM010000035.1"/>
</dbReference>
<evidence type="ECO:0000259" key="3">
    <source>
        <dbReference type="Pfam" id="PF01648"/>
    </source>
</evidence>
<sequence length="263" mass="28393">MHDESVTVPTGGHADDYGLAPGVVRVWFADLAGLSAHKGAMRALLSDDELERADRFLMERLTDRFILRRGLLRLLLGRCTGRDPAGLCFDYGTHGKPALSDGPAFNLSDSEDSLAIAVAAEGRIGVDIERLRPIESADGIADRFFHATECAALRALGPERRDEGFLLAWTRKEAFIKAAGVGLSMPLDQFAVEVTPGAPPALLDIDGRLRGDVGVPTDWSLFDRRVLPGTIAAVAAHGTGWTVETRVIDSSLSPPLTRKRSLR</sequence>
<dbReference type="InterPro" id="IPR008278">
    <property type="entry name" value="4-PPantetheinyl_Trfase_dom"/>
</dbReference>
<dbReference type="PANTHER" id="PTHR12215">
    <property type="entry name" value="PHOSPHOPANTETHEINE TRANSFERASE"/>
    <property type="match status" value="1"/>
</dbReference>
<keyword evidence="5" id="KW-1185">Reference proteome</keyword>
<evidence type="ECO:0000256" key="1">
    <source>
        <dbReference type="ARBA" id="ARBA00010990"/>
    </source>
</evidence>